<keyword evidence="9" id="KW-1185">Reference proteome</keyword>
<dbReference type="SUPFAM" id="SSF88946">
    <property type="entry name" value="Sigma2 domain of RNA polymerase sigma factors"/>
    <property type="match status" value="1"/>
</dbReference>
<name>A0A117MKI3_9ACTN</name>
<accession>A0A117MKI3</accession>
<evidence type="ECO:0000313" key="8">
    <source>
        <dbReference type="EMBL" id="KUL22452.1"/>
    </source>
</evidence>
<dbReference type="InterPro" id="IPR000943">
    <property type="entry name" value="RNA_pol_sigma70"/>
</dbReference>
<dbReference type="InterPro" id="IPR013324">
    <property type="entry name" value="RNA_pol_sigma_r3/r4-like"/>
</dbReference>
<dbReference type="InterPro" id="IPR014322">
    <property type="entry name" value="RNA_pol_sigma-B/F/G"/>
</dbReference>
<feature type="domain" description="RNA polymerase sigma-70 region 2" evidence="6">
    <location>
        <begin position="42"/>
        <end position="110"/>
    </location>
</feature>
<gene>
    <name evidence="8" type="ORF">ADL15_48915</name>
</gene>
<dbReference type="GO" id="GO:0003677">
    <property type="term" value="F:DNA binding"/>
    <property type="evidence" value="ECO:0007669"/>
    <property type="project" value="UniProtKB-KW"/>
</dbReference>
<feature type="domain" description="RNA polymerase sigma-70 region 3" evidence="5">
    <location>
        <begin position="123"/>
        <end position="187"/>
    </location>
</feature>
<evidence type="ECO:0000256" key="1">
    <source>
        <dbReference type="ARBA" id="ARBA00023015"/>
    </source>
</evidence>
<dbReference type="PANTHER" id="PTHR30385">
    <property type="entry name" value="SIGMA FACTOR F FLAGELLAR"/>
    <property type="match status" value="1"/>
</dbReference>
<dbReference type="InterPro" id="IPR036388">
    <property type="entry name" value="WH-like_DNA-bd_sf"/>
</dbReference>
<sequence length="259" mass="28133">MRSSASVVDIDETDDPASIDLVSALAAMPVGPARTSARQEAIAAWLPMARRLARRYASRGEDLDDLTQVATVGLIKAVDGFAPDRGTDFAGYAIPTILGELKRHFRDRMWNIRVPRRLQELNMAINKARGRLVQTLGRTPTVADIAQHLGIGEEEVIEGLEGAHAYRPASLSTPISTDGDATLGDTLGTAEPGYRETELHLSLGAAMTCLDEREQQIVALRFFGHLTQSEIGAKIGVSQMHVSRLLTQALAKLRVRLSN</sequence>
<dbReference type="SUPFAM" id="SSF88659">
    <property type="entry name" value="Sigma3 and sigma4 domains of RNA polymerase sigma factors"/>
    <property type="match status" value="2"/>
</dbReference>
<dbReference type="Pfam" id="PF04542">
    <property type="entry name" value="Sigma70_r2"/>
    <property type="match status" value="1"/>
</dbReference>
<dbReference type="InterPro" id="IPR007627">
    <property type="entry name" value="RNA_pol_sigma70_r2"/>
</dbReference>
<dbReference type="RefSeq" id="WP_067707676.1">
    <property type="nucleotide sequence ID" value="NZ_LLZH01000342.1"/>
</dbReference>
<dbReference type="Gene3D" id="1.20.120.1810">
    <property type="match status" value="1"/>
</dbReference>
<dbReference type="InterPro" id="IPR013325">
    <property type="entry name" value="RNA_pol_sigma_r2"/>
</dbReference>
<organism evidence="8 9">
    <name type="scientific">Actinoplanes awajinensis subsp. mycoplanecinus</name>
    <dbReference type="NCBI Taxonomy" id="135947"/>
    <lineage>
        <taxon>Bacteria</taxon>
        <taxon>Bacillati</taxon>
        <taxon>Actinomycetota</taxon>
        <taxon>Actinomycetes</taxon>
        <taxon>Micromonosporales</taxon>
        <taxon>Micromonosporaceae</taxon>
        <taxon>Actinoplanes</taxon>
    </lineage>
</organism>
<keyword evidence="3" id="KW-0238">DNA-binding</keyword>
<keyword evidence="4" id="KW-0804">Transcription</keyword>
<comment type="caution">
    <text evidence="8">The sequence shown here is derived from an EMBL/GenBank/DDBJ whole genome shotgun (WGS) entry which is preliminary data.</text>
</comment>
<feature type="domain" description="RNA polymerase sigma-70 region 4" evidence="7">
    <location>
        <begin position="206"/>
        <end position="254"/>
    </location>
</feature>
<evidence type="ECO:0000256" key="2">
    <source>
        <dbReference type="ARBA" id="ARBA00023082"/>
    </source>
</evidence>
<evidence type="ECO:0000256" key="3">
    <source>
        <dbReference type="ARBA" id="ARBA00023125"/>
    </source>
</evidence>
<dbReference type="GO" id="GO:0016987">
    <property type="term" value="F:sigma factor activity"/>
    <property type="evidence" value="ECO:0007669"/>
    <property type="project" value="UniProtKB-KW"/>
</dbReference>
<dbReference type="PRINTS" id="PR00046">
    <property type="entry name" value="SIGMA70FCT"/>
</dbReference>
<dbReference type="AlphaFoldDB" id="A0A117MKI3"/>
<dbReference type="EMBL" id="LLZH01000342">
    <property type="protein sequence ID" value="KUL22452.1"/>
    <property type="molecule type" value="Genomic_DNA"/>
</dbReference>
<reference evidence="8 9" key="1">
    <citation type="submission" date="2015-10" db="EMBL/GenBank/DDBJ databases">
        <authorList>
            <person name="Gilbert D.G."/>
        </authorList>
    </citation>
    <scope>NUCLEOTIDE SEQUENCE [LARGE SCALE GENOMIC DNA]</scope>
    <source>
        <strain evidence="8 9">NRRL B-16712</strain>
    </source>
</reference>
<dbReference type="CDD" id="cd06171">
    <property type="entry name" value="Sigma70_r4"/>
    <property type="match status" value="1"/>
</dbReference>
<dbReference type="GO" id="GO:0006352">
    <property type="term" value="P:DNA-templated transcription initiation"/>
    <property type="evidence" value="ECO:0007669"/>
    <property type="project" value="InterPro"/>
</dbReference>
<dbReference type="InterPro" id="IPR014284">
    <property type="entry name" value="RNA_pol_sigma-70_dom"/>
</dbReference>
<keyword evidence="1" id="KW-0805">Transcription regulation</keyword>
<proteinExistence type="predicted"/>
<evidence type="ECO:0000313" key="9">
    <source>
        <dbReference type="Proteomes" id="UP000053244"/>
    </source>
</evidence>
<protein>
    <submittedName>
        <fullName evidence="8">RNA polymerase subunit sigma</fullName>
    </submittedName>
</protein>
<evidence type="ECO:0000256" key="4">
    <source>
        <dbReference type="ARBA" id="ARBA00023163"/>
    </source>
</evidence>
<dbReference type="NCBIfam" id="TIGR02937">
    <property type="entry name" value="sigma70-ECF"/>
    <property type="match status" value="1"/>
</dbReference>
<dbReference type="PANTHER" id="PTHR30385:SF4">
    <property type="entry name" value="RNA POLYMERASE SIGMA-E FACTOR"/>
    <property type="match status" value="1"/>
</dbReference>
<evidence type="ECO:0000259" key="6">
    <source>
        <dbReference type="Pfam" id="PF04542"/>
    </source>
</evidence>
<dbReference type="InterPro" id="IPR007624">
    <property type="entry name" value="RNA_pol_sigma70_r3"/>
</dbReference>
<dbReference type="Pfam" id="PF04545">
    <property type="entry name" value="Sigma70_r4"/>
    <property type="match status" value="1"/>
</dbReference>
<evidence type="ECO:0000259" key="5">
    <source>
        <dbReference type="Pfam" id="PF04539"/>
    </source>
</evidence>
<dbReference type="Pfam" id="PF04539">
    <property type="entry name" value="Sigma70_r3"/>
    <property type="match status" value="1"/>
</dbReference>
<dbReference type="NCBIfam" id="TIGR02980">
    <property type="entry name" value="SigBFG"/>
    <property type="match status" value="1"/>
</dbReference>
<dbReference type="InterPro" id="IPR007630">
    <property type="entry name" value="RNA_pol_sigma70_r4"/>
</dbReference>
<evidence type="ECO:0000259" key="7">
    <source>
        <dbReference type="Pfam" id="PF04545"/>
    </source>
</evidence>
<dbReference type="Proteomes" id="UP000053244">
    <property type="component" value="Unassembled WGS sequence"/>
</dbReference>
<dbReference type="OrthoDB" id="9804285at2"/>
<keyword evidence="2" id="KW-0731">Sigma factor</keyword>
<dbReference type="Gene3D" id="1.10.10.10">
    <property type="entry name" value="Winged helix-like DNA-binding domain superfamily/Winged helix DNA-binding domain"/>
    <property type="match status" value="2"/>
</dbReference>